<dbReference type="EMBL" id="JZIW01000001">
    <property type="protein sequence ID" value="KOO82213.1"/>
    <property type="molecule type" value="Genomic_DNA"/>
</dbReference>
<dbReference type="Proteomes" id="UP000037632">
    <property type="component" value="Unassembled WGS sequence"/>
</dbReference>
<name>A0AB34TGS2_STEMA</name>
<evidence type="ECO:0000313" key="2">
    <source>
        <dbReference type="Proteomes" id="UP000037632"/>
    </source>
</evidence>
<accession>A0AB34TGS2</accession>
<comment type="caution">
    <text evidence="1">The sequence shown here is derived from an EMBL/GenBank/DDBJ whole genome shotgun (WGS) entry which is preliminary data.</text>
</comment>
<gene>
    <name evidence="1" type="ORF">VL23_02645</name>
</gene>
<protein>
    <submittedName>
        <fullName evidence="1">Uncharacterized protein</fullName>
    </submittedName>
</protein>
<reference evidence="1 2" key="1">
    <citation type="journal article" date="2015" name="Antimicrob. Agents Chemother.">
        <title>Whole-Genome Sequencing Identifies Emergence of a Quinolone Resistance Mutation in a Case of Stenotrophomonas maltophilia Bacteremia.</title>
        <authorList>
            <person name="Pak T.R."/>
            <person name="Altman D.R."/>
            <person name="Attie O."/>
            <person name="Sebra R."/>
            <person name="Hamula C.L."/>
            <person name="Lewis M."/>
            <person name="Deikus G."/>
            <person name="Newman L.C."/>
            <person name="Fang G."/>
            <person name="Hand J."/>
            <person name="Papel G."/>
            <person name="Wallach F."/>
            <person name="Schadt E.E."/>
            <person name="Huprikar S."/>
            <person name="van Bakel H."/>
            <person name="Kasarskis A."/>
            <person name="Bashir A."/>
        </authorList>
    </citation>
    <scope>NUCLEOTIDE SEQUENCE [LARGE SCALE GENOMIC DNA]</scope>
    <source>
        <strain evidence="1 2">ISMMS6</strain>
    </source>
</reference>
<dbReference type="AlphaFoldDB" id="A0AB34TGS2"/>
<sequence length="72" mass="8485">MDKLKLLSQPIPQIEQHFEISQRSMPHLHLQLPLHILTNLSGMGRLRLNLFLMVVFGRTIQFSPHWQKLFAI</sequence>
<evidence type="ECO:0000313" key="1">
    <source>
        <dbReference type="EMBL" id="KOO82213.1"/>
    </source>
</evidence>
<proteinExistence type="predicted"/>
<organism evidence="1 2">
    <name type="scientific">Stenotrophomonas maltophilia</name>
    <name type="common">Pseudomonas maltophilia</name>
    <name type="synonym">Xanthomonas maltophilia</name>
    <dbReference type="NCBI Taxonomy" id="40324"/>
    <lineage>
        <taxon>Bacteria</taxon>
        <taxon>Pseudomonadati</taxon>
        <taxon>Pseudomonadota</taxon>
        <taxon>Gammaproteobacteria</taxon>
        <taxon>Lysobacterales</taxon>
        <taxon>Lysobacteraceae</taxon>
        <taxon>Stenotrophomonas</taxon>
        <taxon>Stenotrophomonas maltophilia group</taxon>
    </lineage>
</organism>